<dbReference type="RefSeq" id="WP_142933588.1">
    <property type="nucleotide sequence ID" value="NZ_ML660169.1"/>
</dbReference>
<evidence type="ECO:0000256" key="1">
    <source>
        <dbReference type="ARBA" id="ARBA00005695"/>
    </source>
</evidence>
<accession>A0A545U6B9</accession>
<dbReference type="AlphaFoldDB" id="A0A545U6B9"/>
<evidence type="ECO:0000256" key="2">
    <source>
        <dbReference type="ARBA" id="ARBA00022729"/>
    </source>
</evidence>
<dbReference type="Gene3D" id="3.40.190.10">
    <property type="entry name" value="Periplasmic binding protein-like II"/>
    <property type="match status" value="1"/>
</dbReference>
<evidence type="ECO:0000259" key="4">
    <source>
        <dbReference type="Pfam" id="PF00496"/>
    </source>
</evidence>
<gene>
    <name evidence="5" type="ORF">FLL46_21515</name>
</gene>
<dbReference type="Pfam" id="PF00496">
    <property type="entry name" value="SBP_bac_5"/>
    <property type="match status" value="1"/>
</dbReference>
<proteinExistence type="inferred from homology"/>
<dbReference type="InterPro" id="IPR030678">
    <property type="entry name" value="Peptide/Ni-bd"/>
</dbReference>
<dbReference type="EMBL" id="VIKS01000013">
    <property type="protein sequence ID" value="TQV84974.1"/>
    <property type="molecule type" value="Genomic_DNA"/>
</dbReference>
<comment type="similarity">
    <text evidence="1">Belongs to the bacterial solute-binding protein 5 family.</text>
</comment>
<evidence type="ECO:0000256" key="3">
    <source>
        <dbReference type="SAM" id="SignalP"/>
    </source>
</evidence>
<dbReference type="PANTHER" id="PTHR30290">
    <property type="entry name" value="PERIPLASMIC BINDING COMPONENT OF ABC TRANSPORTER"/>
    <property type="match status" value="1"/>
</dbReference>
<dbReference type="PANTHER" id="PTHR30290:SF38">
    <property type="entry name" value="D,D-DIPEPTIDE-BINDING PERIPLASMIC PROTEIN DDPA-RELATED"/>
    <property type="match status" value="1"/>
</dbReference>
<feature type="domain" description="Solute-binding protein family 5" evidence="4">
    <location>
        <begin position="70"/>
        <end position="448"/>
    </location>
</feature>
<dbReference type="InterPro" id="IPR000914">
    <property type="entry name" value="SBP_5_dom"/>
</dbReference>
<protein>
    <submittedName>
        <fullName evidence="5">ABC transporter substrate-binding protein</fullName>
    </submittedName>
</protein>
<evidence type="ECO:0000313" key="6">
    <source>
        <dbReference type="Proteomes" id="UP000315439"/>
    </source>
</evidence>
<dbReference type="Gene3D" id="3.90.76.10">
    <property type="entry name" value="Dipeptide-binding Protein, Domain 1"/>
    <property type="match status" value="1"/>
</dbReference>
<dbReference type="Proteomes" id="UP000315439">
    <property type="component" value="Unassembled WGS sequence"/>
</dbReference>
<feature type="signal peptide" evidence="3">
    <location>
        <begin position="1"/>
        <end position="23"/>
    </location>
</feature>
<dbReference type="PIRSF" id="PIRSF002741">
    <property type="entry name" value="MppA"/>
    <property type="match status" value="1"/>
</dbReference>
<reference evidence="5 6" key="1">
    <citation type="submission" date="2019-07" db="EMBL/GenBank/DDBJ databases">
        <title>Draft genome for Aliikangiella sp. M105.</title>
        <authorList>
            <person name="Wang G."/>
        </authorList>
    </citation>
    <scope>NUCLEOTIDE SEQUENCE [LARGE SCALE GENOMIC DNA]</scope>
    <source>
        <strain evidence="5 6">M105</strain>
    </source>
</reference>
<keyword evidence="6" id="KW-1185">Reference proteome</keyword>
<sequence length="533" mass="60573">MKLSNKFIQIFLAGLLTSPIAYASENIVYCSEGSPESFNPQKILSGTGRNATSLTIYNRLLEFEPGTTNVIPSLATSWDISGDKTEYTFKLRKGVQFHQTAYFKPTREFNADDVIFSINRQLDLKHPYHLVGGGAYQYFQGMGMHNLIESVEKVDNYTVKIKLNKPEAPFISNMAMPFMSILSEEYAAQLANLGRKENIDTLPVGTGPFKYRRYLKDSVIRYNAHASYWQGKTAIDNLIFSITPDASVRYQKLKKGECDIAVYPSPADIASIQKNEKLELRELDGLNIGYLAMNTEKPPFNNLSVRRAIAHALDKQSYINAIYLGKAKPAINPYPSTVWSYHEDIDTYEYNPQKARQLLKEAGFDKGFKTTLWTLPVSRPFNPNGRKMGELMQQDLAKVGIEVELVTYDWGTYLDKVKRGEHDIVQLGWTGDNGDPDNFLYTLFSCDSVDRGSNNSRYCQKSFDSLIKTARSESDRKKREALYQKALQIFSHDVPVIPIAHAKVYRALRNTVSGYIMDPFDVDHFYNLEVINK</sequence>
<name>A0A545U6B9_9GAMM</name>
<dbReference type="GO" id="GO:0042938">
    <property type="term" value="P:dipeptide transport"/>
    <property type="evidence" value="ECO:0007669"/>
    <property type="project" value="TreeGrafter"/>
</dbReference>
<dbReference type="GO" id="GO:1904680">
    <property type="term" value="F:peptide transmembrane transporter activity"/>
    <property type="evidence" value="ECO:0007669"/>
    <property type="project" value="TreeGrafter"/>
</dbReference>
<dbReference type="CDD" id="cd08493">
    <property type="entry name" value="PBP2_DppA_like"/>
    <property type="match status" value="1"/>
</dbReference>
<dbReference type="FunFam" id="3.40.190.10:FF:000036">
    <property type="entry name" value="Dipeptide ABC transporter, substrate-binding protein"/>
    <property type="match status" value="1"/>
</dbReference>
<evidence type="ECO:0000313" key="5">
    <source>
        <dbReference type="EMBL" id="TQV84974.1"/>
    </source>
</evidence>
<dbReference type="Gene3D" id="3.10.105.10">
    <property type="entry name" value="Dipeptide-binding Protein, Domain 3"/>
    <property type="match status" value="1"/>
</dbReference>
<dbReference type="GO" id="GO:0043190">
    <property type="term" value="C:ATP-binding cassette (ABC) transporter complex"/>
    <property type="evidence" value="ECO:0007669"/>
    <property type="project" value="InterPro"/>
</dbReference>
<dbReference type="InterPro" id="IPR039424">
    <property type="entry name" value="SBP_5"/>
</dbReference>
<comment type="caution">
    <text evidence="5">The sequence shown here is derived from an EMBL/GenBank/DDBJ whole genome shotgun (WGS) entry which is preliminary data.</text>
</comment>
<dbReference type="GO" id="GO:0030288">
    <property type="term" value="C:outer membrane-bounded periplasmic space"/>
    <property type="evidence" value="ECO:0007669"/>
    <property type="project" value="TreeGrafter"/>
</dbReference>
<keyword evidence="2 3" id="KW-0732">Signal</keyword>
<dbReference type="SUPFAM" id="SSF53850">
    <property type="entry name" value="Periplasmic binding protein-like II"/>
    <property type="match status" value="1"/>
</dbReference>
<feature type="chain" id="PRO_5022244384" evidence="3">
    <location>
        <begin position="24"/>
        <end position="533"/>
    </location>
</feature>
<dbReference type="OrthoDB" id="9801912at2"/>
<organism evidence="5 6">
    <name type="scientific">Aliikangiella coralliicola</name>
    <dbReference type="NCBI Taxonomy" id="2592383"/>
    <lineage>
        <taxon>Bacteria</taxon>
        <taxon>Pseudomonadati</taxon>
        <taxon>Pseudomonadota</taxon>
        <taxon>Gammaproteobacteria</taxon>
        <taxon>Oceanospirillales</taxon>
        <taxon>Pleioneaceae</taxon>
        <taxon>Aliikangiella</taxon>
    </lineage>
</organism>